<dbReference type="RefSeq" id="XP_037223639.1">
    <property type="nucleotide sequence ID" value="XM_037360754.1"/>
</dbReference>
<dbReference type="Proteomes" id="UP000636479">
    <property type="component" value="Unassembled WGS sequence"/>
</dbReference>
<name>A0A8H6T3F9_9AGAR</name>
<keyword evidence="3" id="KW-0862">Zinc</keyword>
<evidence type="ECO:0000256" key="2">
    <source>
        <dbReference type="ARBA" id="ARBA00022771"/>
    </source>
</evidence>
<dbReference type="InterPro" id="IPR002893">
    <property type="entry name" value="Znf_MYND"/>
</dbReference>
<comment type="caution">
    <text evidence="6">The sequence shown here is derived from an EMBL/GenBank/DDBJ whole genome shotgun (WGS) entry which is preliminary data.</text>
</comment>
<evidence type="ECO:0000256" key="1">
    <source>
        <dbReference type="ARBA" id="ARBA00022723"/>
    </source>
</evidence>
<keyword evidence="1" id="KW-0479">Metal-binding</keyword>
<dbReference type="PROSITE" id="PS50865">
    <property type="entry name" value="ZF_MYND_2"/>
    <property type="match status" value="1"/>
</dbReference>
<evidence type="ECO:0000256" key="4">
    <source>
        <dbReference type="PROSITE-ProRule" id="PRU00134"/>
    </source>
</evidence>
<keyword evidence="7" id="KW-1185">Reference proteome</keyword>
<gene>
    <name evidence="6" type="ORF">MIND_00392500</name>
</gene>
<feature type="domain" description="MYND-type" evidence="5">
    <location>
        <begin position="452"/>
        <end position="491"/>
    </location>
</feature>
<organism evidence="6 7">
    <name type="scientific">Mycena indigotica</name>
    <dbReference type="NCBI Taxonomy" id="2126181"/>
    <lineage>
        <taxon>Eukaryota</taxon>
        <taxon>Fungi</taxon>
        <taxon>Dikarya</taxon>
        <taxon>Basidiomycota</taxon>
        <taxon>Agaricomycotina</taxon>
        <taxon>Agaricomycetes</taxon>
        <taxon>Agaricomycetidae</taxon>
        <taxon>Agaricales</taxon>
        <taxon>Marasmiineae</taxon>
        <taxon>Mycenaceae</taxon>
        <taxon>Mycena</taxon>
    </lineage>
</organism>
<protein>
    <submittedName>
        <fullName evidence="6">MYND-type domain-containing protein</fullName>
    </submittedName>
</protein>
<dbReference type="AlphaFoldDB" id="A0A8H6T3F9"/>
<dbReference type="SUPFAM" id="SSF144232">
    <property type="entry name" value="HIT/MYND zinc finger-like"/>
    <property type="match status" value="1"/>
</dbReference>
<dbReference type="Gene3D" id="6.10.140.2220">
    <property type="match status" value="1"/>
</dbReference>
<dbReference type="Pfam" id="PF01753">
    <property type="entry name" value="zf-MYND"/>
    <property type="match status" value="1"/>
</dbReference>
<evidence type="ECO:0000313" key="6">
    <source>
        <dbReference type="EMBL" id="KAF7310189.1"/>
    </source>
</evidence>
<reference evidence="6" key="1">
    <citation type="submission" date="2020-05" db="EMBL/GenBank/DDBJ databases">
        <title>Mycena genomes resolve the evolution of fungal bioluminescence.</title>
        <authorList>
            <person name="Tsai I.J."/>
        </authorList>
    </citation>
    <scope>NUCLEOTIDE SEQUENCE</scope>
    <source>
        <strain evidence="6">171206Taipei</strain>
    </source>
</reference>
<evidence type="ECO:0000256" key="3">
    <source>
        <dbReference type="ARBA" id="ARBA00022833"/>
    </source>
</evidence>
<dbReference type="GO" id="GO:0008270">
    <property type="term" value="F:zinc ion binding"/>
    <property type="evidence" value="ECO:0007669"/>
    <property type="project" value="UniProtKB-KW"/>
</dbReference>
<sequence length="618" mass="68345">MHDLLQPAVLDGLPADIKAAVDAVCSPNAALSDFDPILVFLQSDEEEEQTKLRLLPALARLLDPARITAEPDPVHVTLAWAALRVLPLIAGRAAAAAKELWAPTLQWLLFFYALPEYNVPAVDKVLLALFFALSFHAGDGDDAVAQMLSVPGSIKAMFAAWARVFGEPTAAGFTERATDDSDRDEAAQAMFGVLVAEAVYTREGLQQAVEGAGGTLESLGQVLYRHLDFARCELAAAVTTAEEDGDAKLELISGCVHSAAQFLRRTEPLIRFRPIKPNPLLDAMLERGLVALLCDIMYTYSTVTRLNFDPMIMEGLVEPAFDLISFIVSFPPHHHHIPDVIRHRFLEAMVNLAPADFHNDTPQNTYLLKGFFNSILPAALVRTNVLEALGDVLPGLEASVATDAFKGTQFFKNCWEPFHRVAEARLSLFQRYRAGEFPPRKMCDSLKEFAYCRHVGPESEFKRCSGCRVVVYCSEACQKVDWREGGHKKGCAALRQYRQHHDSLDLTPEDRDFLRVLMDADYQASGLHVTPMRPGDTTVFRYGENPGRVERNREPPCSGAQLFGADAAAREILRRVAYSEGTVALDVAEFWSGVAPSYALMLRRTHWPANAQAAHAFH</sequence>
<proteinExistence type="predicted"/>
<keyword evidence="2 4" id="KW-0863">Zinc-finger</keyword>
<dbReference type="GeneID" id="59343270"/>
<evidence type="ECO:0000313" key="7">
    <source>
        <dbReference type="Proteomes" id="UP000636479"/>
    </source>
</evidence>
<accession>A0A8H6T3F9</accession>
<dbReference type="OrthoDB" id="2990433at2759"/>
<evidence type="ECO:0000259" key="5">
    <source>
        <dbReference type="PROSITE" id="PS50865"/>
    </source>
</evidence>
<dbReference type="EMBL" id="JACAZF010000003">
    <property type="protein sequence ID" value="KAF7310189.1"/>
    <property type="molecule type" value="Genomic_DNA"/>
</dbReference>